<dbReference type="PANTHER" id="PTHR36832">
    <property type="entry name" value="SLR1174 PROTEIN-RELATED"/>
    <property type="match status" value="1"/>
</dbReference>
<dbReference type="HOGENOM" id="CLU_084465_1_0_9"/>
<dbReference type="EMBL" id="CP003065">
    <property type="protein sequence ID" value="AEV68023.1"/>
    <property type="molecule type" value="Genomic_DNA"/>
</dbReference>
<dbReference type="RefSeq" id="WP_014254637.1">
    <property type="nucleotide sequence ID" value="NC_016627.1"/>
</dbReference>
<dbReference type="eggNOG" id="COG4587">
    <property type="taxonomic scope" value="Bacteria"/>
</dbReference>
<feature type="transmembrane region" description="Helical" evidence="1">
    <location>
        <begin position="148"/>
        <end position="175"/>
    </location>
</feature>
<dbReference type="KEGG" id="ccl:Clocl_1372"/>
<accession>G8M0H8</accession>
<protein>
    <submittedName>
        <fullName evidence="2">ABC-type uncharacterized transport system, permease component</fullName>
    </submittedName>
</protein>
<evidence type="ECO:0000313" key="2">
    <source>
        <dbReference type="EMBL" id="AEV68023.1"/>
    </source>
</evidence>
<feature type="transmembrane region" description="Helical" evidence="1">
    <location>
        <begin position="90"/>
        <end position="109"/>
    </location>
</feature>
<reference evidence="3" key="1">
    <citation type="submission" date="2011-12" db="EMBL/GenBank/DDBJ databases">
        <title>Complete sequence of Clostridium clariflavum DSM 19732.</title>
        <authorList>
            <consortium name="US DOE Joint Genome Institute"/>
            <person name="Lucas S."/>
            <person name="Han J."/>
            <person name="Lapidus A."/>
            <person name="Cheng J.-F."/>
            <person name="Goodwin L."/>
            <person name="Pitluck S."/>
            <person name="Peters L."/>
            <person name="Teshima H."/>
            <person name="Detter J.C."/>
            <person name="Han C."/>
            <person name="Tapia R."/>
            <person name="Land M."/>
            <person name="Hauser L."/>
            <person name="Kyrpides N."/>
            <person name="Ivanova N."/>
            <person name="Pagani I."/>
            <person name="Kitzmiller T."/>
            <person name="Lynd L."/>
            <person name="Izquierdo J."/>
            <person name="Woyke T."/>
        </authorList>
    </citation>
    <scope>NUCLEOTIDE SEQUENCE [LARGE SCALE GENOMIC DNA]</scope>
    <source>
        <strain evidence="3">DSM 19732 / NBRC 101661 / EBR45</strain>
    </source>
</reference>
<name>G8M0H8_ACECE</name>
<proteinExistence type="predicted"/>
<dbReference type="InterPro" id="IPR010390">
    <property type="entry name" value="ABC-2_transporter-like"/>
</dbReference>
<feature type="transmembrane region" description="Helical" evidence="1">
    <location>
        <begin position="121"/>
        <end position="142"/>
    </location>
</feature>
<keyword evidence="3" id="KW-1185">Reference proteome</keyword>
<dbReference type="Pfam" id="PF06182">
    <property type="entry name" value="ABC2_membrane_6"/>
    <property type="match status" value="1"/>
</dbReference>
<dbReference type="OrthoDB" id="8582979at2"/>
<dbReference type="PANTHER" id="PTHR36832:SF1">
    <property type="entry name" value="SLR1174 PROTEIN"/>
    <property type="match status" value="1"/>
</dbReference>
<reference evidence="2 3" key="2">
    <citation type="journal article" date="2012" name="Stand. Genomic Sci.">
        <title>Complete Genome Sequence of Clostridium clariflavum DSM 19732.</title>
        <authorList>
            <person name="Izquierdo J.A."/>
            <person name="Goodwin L."/>
            <person name="Davenport K.W."/>
            <person name="Teshima H."/>
            <person name="Bruce D."/>
            <person name="Detter C."/>
            <person name="Tapia R."/>
            <person name="Han S."/>
            <person name="Land M."/>
            <person name="Hauser L."/>
            <person name="Jeffries C.D."/>
            <person name="Han J."/>
            <person name="Pitluck S."/>
            <person name="Nolan M."/>
            <person name="Chen A."/>
            <person name="Huntemann M."/>
            <person name="Mavromatis K."/>
            <person name="Mikhailova N."/>
            <person name="Liolios K."/>
            <person name="Woyke T."/>
            <person name="Lynd L.R."/>
        </authorList>
    </citation>
    <scope>NUCLEOTIDE SEQUENCE [LARGE SCALE GENOMIC DNA]</scope>
    <source>
        <strain evidence="3">DSM 19732 / NBRC 101661 / EBR45</strain>
    </source>
</reference>
<evidence type="ECO:0000313" key="3">
    <source>
        <dbReference type="Proteomes" id="UP000005435"/>
    </source>
</evidence>
<gene>
    <name evidence="2" type="ordered locus">Clocl_1372</name>
</gene>
<keyword evidence="1" id="KW-1133">Transmembrane helix</keyword>
<evidence type="ECO:0000256" key="1">
    <source>
        <dbReference type="SAM" id="Phobius"/>
    </source>
</evidence>
<feature type="transmembrane region" description="Helical" evidence="1">
    <location>
        <begin position="58"/>
        <end position="78"/>
    </location>
</feature>
<sequence precursor="true">MKNICKRQLDIFRATVFTTYKEWVAYRSHMAVSVFVGPVFFIVQVFIWNAIYSTRETVTGLTLTQMLTYYGIVNVINYLTYDSSDMDLQWHIRTGGFITFMLRPISYFYYAICQKIGHRLLALWVEFIPVYALFLFVFKINLVPASFFWTSLSVMLSFLLVFLTNFCIGITGFWLTKTEGLRRAFLVLRDVCAGSLLPLTLFPGFIQKILFYMPFQFIAYVPIRVFMGSYELAGISMSIPEVVGLQAIYVVIMFLIYKLLWHLGTKRFTGVGA</sequence>
<dbReference type="AlphaFoldDB" id="G8M0H8"/>
<keyword evidence="1" id="KW-0472">Membrane</keyword>
<feature type="transmembrane region" description="Helical" evidence="1">
    <location>
        <begin position="30"/>
        <end position="51"/>
    </location>
</feature>
<organism evidence="2 3">
    <name type="scientific">Acetivibrio clariflavus (strain DSM 19732 / NBRC 101661 / EBR45)</name>
    <name type="common">Clostridium clariflavum</name>
    <dbReference type="NCBI Taxonomy" id="720554"/>
    <lineage>
        <taxon>Bacteria</taxon>
        <taxon>Bacillati</taxon>
        <taxon>Bacillota</taxon>
        <taxon>Clostridia</taxon>
        <taxon>Eubacteriales</taxon>
        <taxon>Oscillospiraceae</taxon>
        <taxon>Acetivibrio</taxon>
    </lineage>
</organism>
<feature type="transmembrane region" description="Helical" evidence="1">
    <location>
        <begin position="242"/>
        <end position="260"/>
    </location>
</feature>
<dbReference type="Proteomes" id="UP000005435">
    <property type="component" value="Chromosome"/>
</dbReference>
<dbReference type="STRING" id="720554.Clocl_1372"/>
<keyword evidence="1" id="KW-0812">Transmembrane</keyword>